<name>A0A0F0IPR6_ASPPU</name>
<evidence type="ECO:0000256" key="1">
    <source>
        <dbReference type="SAM" id="MobiDB-lite"/>
    </source>
</evidence>
<proteinExistence type="predicted"/>
<evidence type="ECO:0000313" key="2">
    <source>
        <dbReference type="EMBL" id="KJK68757.1"/>
    </source>
</evidence>
<gene>
    <name evidence="2" type="ORF">P875_00075735</name>
</gene>
<reference evidence="2 3" key="1">
    <citation type="submission" date="2015-02" db="EMBL/GenBank/DDBJ databases">
        <title>Draft genome sequence of Aspergillus parasiticus SU-1.</title>
        <authorList>
            <person name="Yu J."/>
            <person name="Fedorova N."/>
            <person name="Yin Y."/>
            <person name="Losada L."/>
            <person name="Zafar N."/>
            <person name="Taujale R."/>
            <person name="Ehrlich K.C."/>
            <person name="Bhatnagar D."/>
            <person name="Cleveland T.E."/>
            <person name="Bennett J.W."/>
            <person name="Nierman W.C."/>
        </authorList>
    </citation>
    <scope>NUCLEOTIDE SEQUENCE [LARGE SCALE GENOMIC DNA]</scope>
    <source>
        <strain evidence="3">ATCC 56775 / NRRL 5862 / SRRC 143 / SU-1</strain>
    </source>
</reference>
<sequence length="120" mass="13671">MSTTTTENATTRTTVSVLTDYELHHSEPQASAPPNETPTQVSVQQPANWPVDHLRVPPYRPINRNLDWNERTAGTHPAEMAFIQIMLHGVWINAAASRLWHNTLGRVNDRIFRYEVGGEW</sequence>
<evidence type="ECO:0000313" key="3">
    <source>
        <dbReference type="Proteomes" id="UP000033540"/>
    </source>
</evidence>
<dbReference type="EMBL" id="JZEE01000026">
    <property type="protein sequence ID" value="KJK68757.1"/>
    <property type="molecule type" value="Genomic_DNA"/>
</dbReference>
<feature type="compositionally biased region" description="Low complexity" evidence="1">
    <location>
        <begin position="1"/>
        <end position="14"/>
    </location>
</feature>
<feature type="compositionally biased region" description="Polar residues" evidence="1">
    <location>
        <begin position="28"/>
        <end position="47"/>
    </location>
</feature>
<organism evidence="2 3">
    <name type="scientific">Aspergillus parasiticus (strain ATCC 56775 / NRRL 5862 / SRRC 143 / SU-1)</name>
    <dbReference type="NCBI Taxonomy" id="1403190"/>
    <lineage>
        <taxon>Eukaryota</taxon>
        <taxon>Fungi</taxon>
        <taxon>Dikarya</taxon>
        <taxon>Ascomycota</taxon>
        <taxon>Pezizomycotina</taxon>
        <taxon>Eurotiomycetes</taxon>
        <taxon>Eurotiomycetidae</taxon>
        <taxon>Eurotiales</taxon>
        <taxon>Aspergillaceae</taxon>
        <taxon>Aspergillus</taxon>
        <taxon>Aspergillus subgen. Circumdati</taxon>
    </lineage>
</organism>
<dbReference type="OrthoDB" id="5201563at2759"/>
<protein>
    <submittedName>
        <fullName evidence="2">Uncharacterized protein</fullName>
    </submittedName>
</protein>
<feature type="region of interest" description="Disordered" evidence="1">
    <location>
        <begin position="1"/>
        <end position="54"/>
    </location>
</feature>
<dbReference type="Proteomes" id="UP000033540">
    <property type="component" value="Unassembled WGS sequence"/>
</dbReference>
<comment type="caution">
    <text evidence="2">The sequence shown here is derived from an EMBL/GenBank/DDBJ whole genome shotgun (WGS) entry which is preliminary data.</text>
</comment>
<accession>A0A0F0IPR6</accession>
<dbReference type="AlphaFoldDB" id="A0A0F0IPR6"/>